<gene>
    <name evidence="8" type="ORF">AKAME5_002957200</name>
</gene>
<dbReference type="GO" id="GO:0020037">
    <property type="term" value="F:heme binding"/>
    <property type="evidence" value="ECO:0007669"/>
    <property type="project" value="InterPro"/>
</dbReference>
<evidence type="ECO:0000313" key="9">
    <source>
        <dbReference type="Proteomes" id="UP001279410"/>
    </source>
</evidence>
<dbReference type="PANTHER" id="PTHR24289:SF1">
    <property type="entry name" value="STEROID 17-ALPHA-HYDROXYLASE_17,20 LYASE"/>
    <property type="match status" value="1"/>
</dbReference>
<dbReference type="GO" id="GO:0004508">
    <property type="term" value="F:steroid 17-alpha-monooxygenase activity"/>
    <property type="evidence" value="ECO:0007669"/>
    <property type="project" value="TreeGrafter"/>
</dbReference>
<reference evidence="8" key="1">
    <citation type="submission" date="2022-08" db="EMBL/GenBank/DDBJ databases">
        <title>Genome sequencing of akame (Lates japonicus).</title>
        <authorList>
            <person name="Hashiguchi Y."/>
            <person name="Takahashi H."/>
        </authorList>
    </citation>
    <scope>NUCLEOTIDE SEQUENCE</scope>
    <source>
        <strain evidence="8">Kochi</strain>
    </source>
</reference>
<comment type="caution">
    <text evidence="8">The sequence shown here is derived from an EMBL/GenBank/DDBJ whole genome shotgun (WGS) entry which is preliminary data.</text>
</comment>
<dbReference type="PRINTS" id="PR00463">
    <property type="entry name" value="EP450I"/>
</dbReference>
<dbReference type="AlphaFoldDB" id="A0AAD3M5T1"/>
<dbReference type="InterPro" id="IPR002401">
    <property type="entry name" value="Cyt_P450_E_grp-I"/>
</dbReference>
<feature type="chain" id="PRO_5041921789" evidence="7">
    <location>
        <begin position="25"/>
        <end position="134"/>
    </location>
</feature>
<dbReference type="GO" id="GO:0042446">
    <property type="term" value="P:hormone biosynthetic process"/>
    <property type="evidence" value="ECO:0007669"/>
    <property type="project" value="TreeGrafter"/>
</dbReference>
<evidence type="ECO:0000256" key="5">
    <source>
        <dbReference type="ARBA" id="ARBA00023004"/>
    </source>
</evidence>
<dbReference type="InterPro" id="IPR001128">
    <property type="entry name" value="Cyt_P450"/>
</dbReference>
<sequence>MFASVALLLVAVLLFQLLCQTHRAKYFPPGPRALPIFGNLLQLNLESPIADLERLAKRYGNVYSLFIGPRPAVVINGLQALKEALVNKAADFSGRPQDLMVNRAVQVKDDGPVADSLSVTFYHTEHSAASFISK</sequence>
<keyword evidence="6" id="KW-0503">Monooxygenase</keyword>
<evidence type="ECO:0000256" key="1">
    <source>
        <dbReference type="ARBA" id="ARBA00010617"/>
    </source>
</evidence>
<proteinExistence type="inferred from homology"/>
<evidence type="ECO:0000256" key="4">
    <source>
        <dbReference type="ARBA" id="ARBA00023002"/>
    </source>
</evidence>
<name>A0AAD3M5T1_LATJO</name>
<feature type="signal peptide" evidence="7">
    <location>
        <begin position="1"/>
        <end position="24"/>
    </location>
</feature>
<dbReference type="SUPFAM" id="SSF48264">
    <property type="entry name" value="Cytochrome P450"/>
    <property type="match status" value="1"/>
</dbReference>
<dbReference type="Proteomes" id="UP001279410">
    <property type="component" value="Unassembled WGS sequence"/>
</dbReference>
<dbReference type="InterPro" id="IPR036396">
    <property type="entry name" value="Cyt_P450_sf"/>
</dbReference>
<keyword evidence="9" id="KW-1185">Reference proteome</keyword>
<organism evidence="8 9">
    <name type="scientific">Lates japonicus</name>
    <name type="common">Japanese lates</name>
    <dbReference type="NCBI Taxonomy" id="270547"/>
    <lineage>
        <taxon>Eukaryota</taxon>
        <taxon>Metazoa</taxon>
        <taxon>Chordata</taxon>
        <taxon>Craniata</taxon>
        <taxon>Vertebrata</taxon>
        <taxon>Euteleostomi</taxon>
        <taxon>Actinopterygii</taxon>
        <taxon>Neopterygii</taxon>
        <taxon>Teleostei</taxon>
        <taxon>Neoteleostei</taxon>
        <taxon>Acanthomorphata</taxon>
        <taxon>Carangaria</taxon>
        <taxon>Carangaria incertae sedis</taxon>
        <taxon>Centropomidae</taxon>
        <taxon>Lates</taxon>
    </lineage>
</organism>
<dbReference type="GO" id="GO:0005506">
    <property type="term" value="F:iron ion binding"/>
    <property type="evidence" value="ECO:0007669"/>
    <property type="project" value="InterPro"/>
</dbReference>
<feature type="non-terminal residue" evidence="8">
    <location>
        <position position="1"/>
    </location>
</feature>
<keyword evidence="4" id="KW-0560">Oxidoreductase</keyword>
<evidence type="ECO:0000256" key="7">
    <source>
        <dbReference type="SAM" id="SignalP"/>
    </source>
</evidence>
<keyword evidence="7" id="KW-0732">Signal</keyword>
<evidence type="ECO:0000256" key="6">
    <source>
        <dbReference type="ARBA" id="ARBA00023033"/>
    </source>
</evidence>
<keyword evidence="2" id="KW-0349">Heme</keyword>
<keyword evidence="5" id="KW-0408">Iron</keyword>
<evidence type="ECO:0000313" key="8">
    <source>
        <dbReference type="EMBL" id="GLD48133.1"/>
    </source>
</evidence>
<dbReference type="Pfam" id="PF00067">
    <property type="entry name" value="p450"/>
    <property type="match status" value="1"/>
</dbReference>
<evidence type="ECO:0000256" key="2">
    <source>
        <dbReference type="ARBA" id="ARBA00022617"/>
    </source>
</evidence>
<protein>
    <submittedName>
        <fullName evidence="8">Cytochrome P450 2D15-like protein</fullName>
    </submittedName>
</protein>
<keyword evidence="3" id="KW-0479">Metal-binding</keyword>
<dbReference type="GO" id="GO:0042448">
    <property type="term" value="P:progesterone metabolic process"/>
    <property type="evidence" value="ECO:0007669"/>
    <property type="project" value="TreeGrafter"/>
</dbReference>
<evidence type="ECO:0000256" key="3">
    <source>
        <dbReference type="ARBA" id="ARBA00022723"/>
    </source>
</evidence>
<dbReference type="EMBL" id="BRZM01006574">
    <property type="protein sequence ID" value="GLD48133.1"/>
    <property type="molecule type" value="Genomic_DNA"/>
</dbReference>
<dbReference type="Gene3D" id="1.10.630.10">
    <property type="entry name" value="Cytochrome P450"/>
    <property type="match status" value="1"/>
</dbReference>
<dbReference type="PANTHER" id="PTHR24289">
    <property type="entry name" value="STEROID 17-ALPHA-HYDROXYLASE/17,20 LYASE"/>
    <property type="match status" value="1"/>
</dbReference>
<comment type="similarity">
    <text evidence="1">Belongs to the cytochrome P450 family.</text>
</comment>
<accession>A0AAD3M5T1</accession>